<dbReference type="Gene3D" id="1.10.3450.40">
    <property type="entry name" value="Signal recognition particle, SRP68 subunit, RNA-binding domain"/>
    <property type="match status" value="1"/>
</dbReference>
<name>A0A0G4HHD7_9ALVE</name>
<dbReference type="GO" id="GO:0005786">
    <property type="term" value="C:signal recognition particle, endoplasmic reticulum targeting"/>
    <property type="evidence" value="ECO:0007669"/>
    <property type="project" value="UniProtKB-KW"/>
</dbReference>
<evidence type="ECO:0000256" key="9">
    <source>
        <dbReference type="ARBA" id="ARBA00029498"/>
    </source>
</evidence>
<dbReference type="Pfam" id="PF16969">
    <property type="entry name" value="SRP68"/>
    <property type="match status" value="1"/>
</dbReference>
<dbReference type="GO" id="GO:0008312">
    <property type="term" value="F:7S RNA binding"/>
    <property type="evidence" value="ECO:0007669"/>
    <property type="project" value="InterPro"/>
</dbReference>
<feature type="compositionally biased region" description="Gly residues" evidence="10">
    <location>
        <begin position="237"/>
        <end position="248"/>
    </location>
</feature>
<gene>
    <name evidence="11" type="ORF">Cvel_6875</name>
</gene>
<accession>A0A0G4HHD7</accession>
<evidence type="ECO:0000256" key="8">
    <source>
        <dbReference type="ARBA" id="ARBA00023274"/>
    </source>
</evidence>
<comment type="similarity">
    <text evidence="3">Belongs to the SRP68 family.</text>
</comment>
<keyword evidence="7" id="KW-0539">Nucleus</keyword>
<dbReference type="GO" id="GO:0005730">
    <property type="term" value="C:nucleolus"/>
    <property type="evidence" value="ECO:0007669"/>
    <property type="project" value="UniProtKB-SubCell"/>
</dbReference>
<evidence type="ECO:0000256" key="3">
    <source>
        <dbReference type="ARBA" id="ARBA00009352"/>
    </source>
</evidence>
<dbReference type="VEuPathDB" id="CryptoDB:Cvel_6875"/>
<sequence>MSASAAAASSTDVPPEDIPIAHEPFSFALHATARFQQQQNGLRHGDYHRYRQYCSRRLQRIRRALKFKYGRQKYQPRPIPPTITDPRFLLLPLVNAERAWAFGVSLKSEAAAGGDNSSRLRLGSIRKFAKAAVHAEELKRLCERHADKKSCVEAQVYLDMMTGVWRFEQDRWGDALGCLRSATQQLGALGRLSDGDEALAFKAYAEDLAPLIRQSEYHMARAGREETSGAANPQTRGGKGTGGAGKATGRGMASAMEAKEVLGDAAPSFRGKTLEVPSVPLAESVLKANAALTEARSLIPSEEQLKGKKGEEDTAAAAFAALDSSAVVDKYSDAAAEFDSLLRSSRKALIELQEGEDWGPSLQRLEGFAKRGAALAGGERSLLLLLQALIRGETFFLQGSVGAESQKVKTKPEDAVRFADLFLQYLSLEGLKEEDEGAQKDAAEEDAVKRYSEAGRAAKCLALACALAPSSAPDEQLKEAFVLAEHAVSLMNSKETEPPKSAPSGFEEVHSLVVFLLGRFRDWSARWASRLAARVCARAAGVEDPVLRAASKELSLNLSASSAADAIEGPGLVPFPPTLQFIPCKPLLFDLASSALRPPDISHRVKAEKKGILGRIGAGFGLWGKK</sequence>
<evidence type="ECO:0000256" key="2">
    <source>
        <dbReference type="ARBA" id="ARBA00004604"/>
    </source>
</evidence>
<protein>
    <recommendedName>
        <fullName evidence="9">Signal recognition particle subunit SRP68</fullName>
    </recommendedName>
</protein>
<dbReference type="CDD" id="cd15481">
    <property type="entry name" value="SRP68-RBD"/>
    <property type="match status" value="1"/>
</dbReference>
<dbReference type="GO" id="GO:0005047">
    <property type="term" value="F:signal recognition particle binding"/>
    <property type="evidence" value="ECO:0007669"/>
    <property type="project" value="InterPro"/>
</dbReference>
<keyword evidence="4" id="KW-0963">Cytoplasm</keyword>
<dbReference type="AlphaFoldDB" id="A0A0G4HHD7"/>
<evidence type="ECO:0000256" key="1">
    <source>
        <dbReference type="ARBA" id="ARBA00004496"/>
    </source>
</evidence>
<evidence type="ECO:0000313" key="11">
    <source>
        <dbReference type="EMBL" id="CEM43562.1"/>
    </source>
</evidence>
<dbReference type="InterPro" id="IPR038253">
    <property type="entry name" value="SRP68_N_sf"/>
</dbReference>
<organism evidence="11">
    <name type="scientific">Chromera velia CCMP2878</name>
    <dbReference type="NCBI Taxonomy" id="1169474"/>
    <lineage>
        <taxon>Eukaryota</taxon>
        <taxon>Sar</taxon>
        <taxon>Alveolata</taxon>
        <taxon>Colpodellida</taxon>
        <taxon>Chromeraceae</taxon>
        <taxon>Chromera</taxon>
    </lineage>
</organism>
<evidence type="ECO:0000256" key="10">
    <source>
        <dbReference type="SAM" id="MobiDB-lite"/>
    </source>
</evidence>
<evidence type="ECO:0000256" key="7">
    <source>
        <dbReference type="ARBA" id="ARBA00023242"/>
    </source>
</evidence>
<dbReference type="InterPro" id="IPR034652">
    <property type="entry name" value="SRP68-RBD"/>
</dbReference>
<dbReference type="PANTHER" id="PTHR12860">
    <property type="entry name" value="SIGNAL RECOGNITION PARTICLE 68 KDA PROTEIN"/>
    <property type="match status" value="1"/>
</dbReference>
<dbReference type="EMBL" id="CDMZ01002713">
    <property type="protein sequence ID" value="CEM43562.1"/>
    <property type="molecule type" value="Genomic_DNA"/>
</dbReference>
<keyword evidence="8" id="KW-0687">Ribonucleoprotein</keyword>
<proteinExistence type="inferred from homology"/>
<evidence type="ECO:0000256" key="4">
    <source>
        <dbReference type="ARBA" id="ARBA00022490"/>
    </source>
</evidence>
<comment type="subcellular location">
    <subcellularLocation>
        <location evidence="1">Cytoplasm</location>
    </subcellularLocation>
    <subcellularLocation>
        <location evidence="2">Nucleus</location>
        <location evidence="2">Nucleolus</location>
    </subcellularLocation>
</comment>
<dbReference type="GO" id="GO:0030942">
    <property type="term" value="F:endoplasmic reticulum signal peptide binding"/>
    <property type="evidence" value="ECO:0007669"/>
    <property type="project" value="InterPro"/>
</dbReference>
<evidence type="ECO:0000256" key="6">
    <source>
        <dbReference type="ARBA" id="ARBA00023135"/>
    </source>
</evidence>
<dbReference type="GO" id="GO:0006614">
    <property type="term" value="P:SRP-dependent cotranslational protein targeting to membrane"/>
    <property type="evidence" value="ECO:0007669"/>
    <property type="project" value="InterPro"/>
</dbReference>
<dbReference type="InterPro" id="IPR026258">
    <property type="entry name" value="SRP68"/>
</dbReference>
<reference evidence="11" key="1">
    <citation type="submission" date="2014-11" db="EMBL/GenBank/DDBJ databases">
        <authorList>
            <person name="Otto D Thomas"/>
            <person name="Naeem Raeece"/>
        </authorList>
    </citation>
    <scope>NUCLEOTIDE SEQUENCE</scope>
</reference>
<keyword evidence="6" id="KW-0733">Signal recognition particle</keyword>
<feature type="region of interest" description="Disordered" evidence="10">
    <location>
        <begin position="220"/>
        <end position="252"/>
    </location>
</feature>
<dbReference type="PANTHER" id="PTHR12860:SF0">
    <property type="entry name" value="SIGNAL RECOGNITION PARTICLE SUBUNIT SRP68"/>
    <property type="match status" value="1"/>
</dbReference>
<evidence type="ECO:0000256" key="5">
    <source>
        <dbReference type="ARBA" id="ARBA00022884"/>
    </source>
</evidence>
<keyword evidence="5" id="KW-0694">RNA-binding</keyword>